<evidence type="ECO:0000313" key="4">
    <source>
        <dbReference type="Proteomes" id="UP000076717"/>
    </source>
</evidence>
<name>A0A166HD55_9MICO</name>
<keyword evidence="4" id="KW-1185">Reference proteome</keyword>
<keyword evidence="1" id="KW-0175">Coiled coil</keyword>
<evidence type="ECO:0000313" key="3">
    <source>
        <dbReference type="EMBL" id="QHC54831.1"/>
    </source>
</evidence>
<dbReference type="KEGG" id="rte:GSU10_03675"/>
<reference evidence="2 4" key="1">
    <citation type="submission" date="2015-08" db="EMBL/GenBank/DDBJ databases">
        <title>Draft Genome Sequence of Rathayibacter sp. Strain VKM Ac-2596 Isolated from Leaf Gall Induced by Plant-Parasitic Nematodes.</title>
        <authorList>
            <person name="Vasilenko O.V."/>
            <person name="Starodumova I.P."/>
            <person name="Tarlachkov S.V."/>
            <person name="Dorofeeva L.V."/>
            <person name="Evtushenko L.I."/>
        </authorList>
    </citation>
    <scope>NUCLEOTIDE SEQUENCE [LARGE SCALE GENOMIC DNA]</scope>
    <source>
        <strain evidence="2 4">VKM Ac-2596</strain>
    </source>
</reference>
<protein>
    <submittedName>
        <fullName evidence="2">Uncharacterized protein</fullName>
    </submittedName>
</protein>
<dbReference type="AlphaFoldDB" id="A0A166HD55"/>
<evidence type="ECO:0000256" key="1">
    <source>
        <dbReference type="SAM" id="Coils"/>
    </source>
</evidence>
<dbReference type="Proteomes" id="UP000076717">
    <property type="component" value="Unassembled WGS sequence"/>
</dbReference>
<organism evidence="2 4">
    <name type="scientific">Rathayibacter tanaceti</name>
    <dbReference type="NCBI Taxonomy" id="1671680"/>
    <lineage>
        <taxon>Bacteria</taxon>
        <taxon>Bacillati</taxon>
        <taxon>Actinomycetota</taxon>
        <taxon>Actinomycetes</taxon>
        <taxon>Micrococcales</taxon>
        <taxon>Microbacteriaceae</taxon>
        <taxon>Rathayibacter</taxon>
    </lineage>
</organism>
<feature type="coiled-coil region" evidence="1">
    <location>
        <begin position="52"/>
        <end position="79"/>
    </location>
</feature>
<reference evidence="5" key="3">
    <citation type="submission" date="2019-12" db="EMBL/GenBank/DDBJ databases">
        <title>Complete and draft genome sequences of new strains and members of some known species of the genus Rathayibacter isolated from plants.</title>
        <authorList>
            <person name="Tarlachkov S.V."/>
            <person name="Starodumova I.P."/>
            <person name="Dorofeeva L.V."/>
            <person name="Prisyazhnaya N.V."/>
            <person name="Leyn S."/>
            <person name="Zlamal J."/>
            <person name="Elan M."/>
            <person name="Osterman A.L."/>
            <person name="Nadler S."/>
            <person name="Subbotin S.A."/>
            <person name="Evtushenko L.I."/>
        </authorList>
    </citation>
    <scope>NUCLEOTIDE SEQUENCE [LARGE SCALE GENOMIC DNA]</scope>
    <source>
        <strain evidence="5">VKM Ac-2761</strain>
    </source>
</reference>
<reference evidence="3" key="2">
    <citation type="submission" date="2019-12" db="EMBL/GenBank/DDBJ databases">
        <title>Complete and Draft Genome Sequences of New Strains and Members of Some Known Species of the Genus Rathayibacter isolated from Plants.</title>
        <authorList>
            <person name="Tarlachkov S.V."/>
            <person name="Starodumova I.P."/>
            <person name="Dorofeeva L.V."/>
            <person name="Prisyazhnaya N.V."/>
            <person name="Leyn S.A."/>
            <person name="Zlamal J.E."/>
            <person name="Elane M.L."/>
            <person name="Osterman A.L."/>
            <person name="Nadler S.A."/>
            <person name="Subbotin S.A."/>
            <person name="Evtushenko L.I."/>
        </authorList>
    </citation>
    <scope>NUCLEOTIDE SEQUENCE</scope>
    <source>
        <strain evidence="3">VKM Ac-2761</strain>
    </source>
</reference>
<accession>A0A166HD55</accession>
<evidence type="ECO:0000313" key="5">
    <source>
        <dbReference type="Proteomes" id="UP000465031"/>
    </source>
</evidence>
<dbReference type="RefSeq" id="WP_068212261.1">
    <property type="nucleotide sequence ID" value="NZ_CP047186.1"/>
</dbReference>
<dbReference type="Proteomes" id="UP000465031">
    <property type="component" value="Chromosome"/>
</dbReference>
<proteinExistence type="predicted"/>
<gene>
    <name evidence="2" type="ORF">ACH61_02492</name>
    <name evidence="3" type="ORF">GSU10_03675</name>
</gene>
<dbReference type="EMBL" id="CP047186">
    <property type="protein sequence ID" value="QHC54831.1"/>
    <property type="molecule type" value="Genomic_DNA"/>
</dbReference>
<sequence length="247" mass="27918">MDSQFEPSNSGAQIDPLDMTDGDFALTIVRMITSVAGELGGLANELLPSATERQHRRAIESLRRLVAELKDQVDELAWRQALMHEEFDAAITRAYRAAIETSAEEKREFIWIGLINGFVRTGGDPARDRLQRLVAKYDLEHFQILREMQRHMSGESNMLAFETSSAGKTLVGLLERDREELLAYLQEFHSDGLLMVFEQPFLREASNGGYVTTQKTVLWRPDADRLLTFIEDPRSATSAESQAVRGE</sequence>
<evidence type="ECO:0000313" key="2">
    <source>
        <dbReference type="EMBL" id="KZX20386.1"/>
    </source>
</evidence>
<dbReference type="EMBL" id="LIIN01000103">
    <property type="protein sequence ID" value="KZX20386.1"/>
    <property type="molecule type" value="Genomic_DNA"/>
</dbReference>
<dbReference type="OrthoDB" id="9813552at2"/>